<proteinExistence type="predicted"/>
<feature type="domain" description="Carrier" evidence="1">
    <location>
        <begin position="1"/>
        <end position="79"/>
    </location>
</feature>
<dbReference type="InterPro" id="IPR009081">
    <property type="entry name" value="PP-bd_ACP"/>
</dbReference>
<dbReference type="InterPro" id="IPR036736">
    <property type="entry name" value="ACP-like_sf"/>
</dbReference>
<dbReference type="AlphaFoldDB" id="A0A3Q8I2D0"/>
<reference evidence="2" key="1">
    <citation type="journal article" date="2018" name="J. Ind. Microbiol. Biotechnol.">
        <title>Genome mining reveals uncommon alkylpyrones as type III PKS products from myxobacteria.</title>
        <authorList>
            <person name="Hug J.J."/>
            <person name="Panter F."/>
            <person name="Krug D."/>
            <person name="Muller R."/>
        </authorList>
    </citation>
    <scope>NUCLEOTIDE SEQUENCE</scope>
    <source>
        <strain evidence="2">MSr9139</strain>
    </source>
</reference>
<name>A0A3Q8I2D0_9BACT</name>
<dbReference type="EMBL" id="MH908889">
    <property type="protein sequence ID" value="AYM52951.1"/>
    <property type="molecule type" value="Genomic_DNA"/>
</dbReference>
<evidence type="ECO:0000259" key="1">
    <source>
        <dbReference type="PROSITE" id="PS50075"/>
    </source>
</evidence>
<sequence>MAEREREALAVIERVFAEELGRDAPVDPARPLGDLALDSLEVTVLVVELEDHFRVRLDHADAGGLATLGDLARLVASKAAKASKASSASQAEAGEAP</sequence>
<protein>
    <submittedName>
        <fullName evidence="2">Acyl carrier protein</fullName>
    </submittedName>
</protein>
<dbReference type="SUPFAM" id="SSF47336">
    <property type="entry name" value="ACP-like"/>
    <property type="match status" value="1"/>
</dbReference>
<dbReference type="PROSITE" id="PS50075">
    <property type="entry name" value="CARRIER"/>
    <property type="match status" value="1"/>
</dbReference>
<organism evidence="2">
    <name type="scientific">Jahnella sp. MSr9139</name>
    <dbReference type="NCBI Taxonomy" id="1434086"/>
    <lineage>
        <taxon>Bacteria</taxon>
        <taxon>Pseudomonadati</taxon>
        <taxon>Myxococcota</taxon>
        <taxon>Polyangia</taxon>
        <taxon>Polyangiales</taxon>
        <taxon>Polyangiaceae</taxon>
        <taxon>Jahnella</taxon>
    </lineage>
</organism>
<dbReference type="Gene3D" id="1.10.1200.10">
    <property type="entry name" value="ACP-like"/>
    <property type="match status" value="1"/>
</dbReference>
<accession>A0A3Q8I2D0</accession>
<evidence type="ECO:0000313" key="2">
    <source>
        <dbReference type="EMBL" id="AYM52951.1"/>
    </source>
</evidence>
<dbReference type="Pfam" id="PF00550">
    <property type="entry name" value="PP-binding"/>
    <property type="match status" value="1"/>
</dbReference>